<dbReference type="Proteomes" id="UP000294564">
    <property type="component" value="Unassembled WGS sequence"/>
</dbReference>
<evidence type="ECO:0000313" key="2">
    <source>
        <dbReference type="Proteomes" id="UP000294564"/>
    </source>
</evidence>
<proteinExistence type="predicted"/>
<dbReference type="EMBL" id="SLXM01000001">
    <property type="protein sequence ID" value="TCP27928.1"/>
    <property type="molecule type" value="Genomic_DNA"/>
</dbReference>
<dbReference type="AlphaFoldDB" id="A0A4R2P1I6"/>
<sequence>MKNYTKILLSLSLLHFIGCKEAPTYNPFDDQFDINVSTLIRDKCDTINTGCGYWNLQENSGRLRTYYQIYADDWRKVVAKGFSYYADTLILDKNIHLTKFEYDSILYQNIKINSLKKELEKFNYSIIKQVRGNVFAEKNRDTIRLELSHNFLDVGVVRYLTFFKTPPKKNTH</sequence>
<protein>
    <submittedName>
        <fullName evidence="1">Uncharacterized protein</fullName>
    </submittedName>
</protein>
<keyword evidence="2" id="KW-1185">Reference proteome</keyword>
<organism evidence="1 2">
    <name type="scientific">Tenacibaculum skagerrakense</name>
    <dbReference type="NCBI Taxonomy" id="186571"/>
    <lineage>
        <taxon>Bacteria</taxon>
        <taxon>Pseudomonadati</taxon>
        <taxon>Bacteroidota</taxon>
        <taxon>Flavobacteriia</taxon>
        <taxon>Flavobacteriales</taxon>
        <taxon>Flavobacteriaceae</taxon>
        <taxon>Tenacibaculum</taxon>
    </lineage>
</organism>
<accession>A0A4R2P1I6</accession>
<gene>
    <name evidence="1" type="ORF">EV195_10187</name>
</gene>
<comment type="caution">
    <text evidence="1">The sequence shown here is derived from an EMBL/GenBank/DDBJ whole genome shotgun (WGS) entry which is preliminary data.</text>
</comment>
<dbReference type="RefSeq" id="WP_132791332.1">
    <property type="nucleotide sequence ID" value="NZ_SLXM01000001.1"/>
</dbReference>
<evidence type="ECO:0000313" key="1">
    <source>
        <dbReference type="EMBL" id="TCP27928.1"/>
    </source>
</evidence>
<reference evidence="1 2" key="1">
    <citation type="submission" date="2019-03" db="EMBL/GenBank/DDBJ databases">
        <title>Genomic Encyclopedia of Type Strains, Phase IV (KMG-IV): sequencing the most valuable type-strain genomes for metagenomic binning, comparative biology and taxonomic classification.</title>
        <authorList>
            <person name="Goeker M."/>
        </authorList>
    </citation>
    <scope>NUCLEOTIDE SEQUENCE [LARGE SCALE GENOMIC DNA]</scope>
    <source>
        <strain evidence="1 2">DSM 14836</strain>
    </source>
</reference>
<name>A0A4R2P1I6_9FLAO</name>
<dbReference type="OrthoDB" id="1453261at2"/>